<dbReference type="EMBL" id="LCYC01000062">
    <property type="protein sequence ID" value="KWV71271.1"/>
    <property type="molecule type" value="Genomic_DNA"/>
</dbReference>
<keyword evidence="2 7" id="KW-0489">Methyltransferase</keyword>
<dbReference type="Pfam" id="PF07669">
    <property type="entry name" value="Eco57I"/>
    <property type="match status" value="1"/>
</dbReference>
<feature type="domain" description="Type II methyltransferase M.TaqI-like" evidence="6">
    <location>
        <begin position="58"/>
        <end position="172"/>
    </location>
</feature>
<evidence type="ECO:0000256" key="5">
    <source>
        <dbReference type="ARBA" id="ARBA00047942"/>
    </source>
</evidence>
<organism evidence="7 8">
    <name type="scientific">Pseudomonas fluorescens</name>
    <dbReference type="NCBI Taxonomy" id="294"/>
    <lineage>
        <taxon>Bacteria</taxon>
        <taxon>Pseudomonadati</taxon>
        <taxon>Pseudomonadota</taxon>
        <taxon>Gammaproteobacteria</taxon>
        <taxon>Pseudomonadales</taxon>
        <taxon>Pseudomonadaceae</taxon>
        <taxon>Pseudomonas</taxon>
    </lineage>
</organism>
<comment type="catalytic activity">
    <reaction evidence="5">
        <text>a 2'-deoxyadenosine in DNA + S-adenosyl-L-methionine = an N(6)-methyl-2'-deoxyadenosine in DNA + S-adenosyl-L-homocysteine + H(+)</text>
        <dbReference type="Rhea" id="RHEA:15197"/>
        <dbReference type="Rhea" id="RHEA-COMP:12418"/>
        <dbReference type="Rhea" id="RHEA-COMP:12419"/>
        <dbReference type="ChEBI" id="CHEBI:15378"/>
        <dbReference type="ChEBI" id="CHEBI:57856"/>
        <dbReference type="ChEBI" id="CHEBI:59789"/>
        <dbReference type="ChEBI" id="CHEBI:90615"/>
        <dbReference type="ChEBI" id="CHEBI:90616"/>
        <dbReference type="EC" id="2.1.1.72"/>
    </reaction>
</comment>
<sequence length="436" mass="48751">MTNLFTAGPEKSMTVLDPCAGVGNLAAALYEFGLKNKELQHLTLIERDPFLYNSCVKNFSAVKAAQIFNADFFQSLSTLKKFDRIILNPPYAKLNSASDISKQCVKTLGYAESNLYSAFISHCLKLLAPEGELVAIVPRSFCNGAMFKNFRKNLNNNFHLQAFYLFESRKIFSDSKILQEVIIIKVGTRKPRTVKIYHENNAGDSSSASFSAKTIVFPTDPAKVIHIPMAEGDRELLSKISKFSSTLKSQGFRASTGKVVDFRCVSLLSIKSGPSTVNLIYQDSVSYGAEANLLTTGNKPRHIINNTKSKALLITKNNYILIRRISFKEAPTRIIASPLLERHFIKDSIGVENHLNYIWGERAEITEEICLALSAYLSCQTVDRYVRRFSGHTQINATDLNSLPIPDADELARFSKLNKNLTLPQLITSADKYFFN</sequence>
<dbReference type="InterPro" id="IPR050953">
    <property type="entry name" value="N4_N6_ade-DNA_methylase"/>
</dbReference>
<dbReference type="InterPro" id="IPR011639">
    <property type="entry name" value="MethylTrfase_TaqI-like_dom"/>
</dbReference>
<evidence type="ECO:0000313" key="7">
    <source>
        <dbReference type="EMBL" id="KWV71271.1"/>
    </source>
</evidence>
<dbReference type="SUPFAM" id="SSF53335">
    <property type="entry name" value="S-adenosyl-L-methionine-dependent methyltransferases"/>
    <property type="match status" value="1"/>
</dbReference>
<evidence type="ECO:0000256" key="4">
    <source>
        <dbReference type="ARBA" id="ARBA00022691"/>
    </source>
</evidence>
<dbReference type="InterPro" id="IPR002052">
    <property type="entry name" value="DNA_methylase_N6_adenine_CS"/>
</dbReference>
<evidence type="ECO:0000259" key="6">
    <source>
        <dbReference type="Pfam" id="PF07669"/>
    </source>
</evidence>
<dbReference type="PANTHER" id="PTHR33841">
    <property type="entry name" value="DNA METHYLTRANSFERASE YEEA-RELATED"/>
    <property type="match status" value="1"/>
</dbReference>
<accession>A0A109KL95</accession>
<evidence type="ECO:0000256" key="1">
    <source>
        <dbReference type="ARBA" id="ARBA00011900"/>
    </source>
</evidence>
<evidence type="ECO:0000256" key="3">
    <source>
        <dbReference type="ARBA" id="ARBA00022679"/>
    </source>
</evidence>
<proteinExistence type="predicted"/>
<name>A0A109KL95_PSEFL</name>
<dbReference type="InterPro" id="IPR029063">
    <property type="entry name" value="SAM-dependent_MTases_sf"/>
</dbReference>
<dbReference type="Proteomes" id="UP000063434">
    <property type="component" value="Unassembled WGS sequence"/>
</dbReference>
<evidence type="ECO:0000313" key="8">
    <source>
        <dbReference type="Proteomes" id="UP000063434"/>
    </source>
</evidence>
<dbReference type="GO" id="GO:0009007">
    <property type="term" value="F:site-specific DNA-methyltransferase (adenine-specific) activity"/>
    <property type="evidence" value="ECO:0007669"/>
    <property type="project" value="UniProtKB-EC"/>
</dbReference>
<dbReference type="AlphaFoldDB" id="A0A109KL95"/>
<dbReference type="PRINTS" id="PR00507">
    <property type="entry name" value="N12N6MTFRASE"/>
</dbReference>
<dbReference type="PROSITE" id="PS00092">
    <property type="entry name" value="N6_MTASE"/>
    <property type="match status" value="1"/>
</dbReference>
<dbReference type="GO" id="GO:0003676">
    <property type="term" value="F:nucleic acid binding"/>
    <property type="evidence" value="ECO:0007669"/>
    <property type="project" value="InterPro"/>
</dbReference>
<dbReference type="PATRIC" id="fig|294.195.peg.6337"/>
<dbReference type="EC" id="2.1.1.72" evidence="1"/>
<dbReference type="PANTHER" id="PTHR33841:SF1">
    <property type="entry name" value="DNA METHYLTRANSFERASE A"/>
    <property type="match status" value="1"/>
</dbReference>
<reference evidence="7 8" key="1">
    <citation type="submission" date="2015-05" db="EMBL/GenBank/DDBJ databases">
        <title>A genomic and transcriptomic approach to investigate the blue pigment phenotype in Pseudomonas fluorescens.</title>
        <authorList>
            <person name="Andreani N.A."/>
            <person name="Cardazzo B."/>
        </authorList>
    </citation>
    <scope>NUCLEOTIDE SEQUENCE [LARGE SCALE GENOMIC DNA]</scope>
    <source>
        <strain evidence="7 8">Ps_40</strain>
    </source>
</reference>
<dbReference type="CDD" id="cd02440">
    <property type="entry name" value="AdoMet_MTases"/>
    <property type="match status" value="1"/>
</dbReference>
<keyword evidence="4" id="KW-0949">S-adenosyl-L-methionine</keyword>
<protein>
    <recommendedName>
        <fullName evidence="1">site-specific DNA-methyltransferase (adenine-specific)</fullName>
        <ecNumber evidence="1">2.1.1.72</ecNumber>
    </recommendedName>
</protein>
<evidence type="ECO:0000256" key="2">
    <source>
        <dbReference type="ARBA" id="ARBA00022603"/>
    </source>
</evidence>
<dbReference type="Gene3D" id="3.40.50.150">
    <property type="entry name" value="Vaccinia Virus protein VP39"/>
    <property type="match status" value="1"/>
</dbReference>
<dbReference type="GO" id="GO:0032259">
    <property type="term" value="P:methylation"/>
    <property type="evidence" value="ECO:0007669"/>
    <property type="project" value="UniProtKB-KW"/>
</dbReference>
<keyword evidence="3 7" id="KW-0808">Transferase</keyword>
<comment type="caution">
    <text evidence="7">The sequence shown here is derived from an EMBL/GenBank/DDBJ whole genome shotgun (WGS) entry which is preliminary data.</text>
</comment>
<dbReference type="GO" id="GO:0006304">
    <property type="term" value="P:DNA modification"/>
    <property type="evidence" value="ECO:0007669"/>
    <property type="project" value="InterPro"/>
</dbReference>
<gene>
    <name evidence="7" type="primary">yfiC</name>
    <name evidence="7" type="ORF">PFL603g_05954</name>
</gene>